<protein>
    <submittedName>
        <fullName evidence="6">Putative cytochrome P450</fullName>
    </submittedName>
</protein>
<accession>A0A066XHB5</accession>
<comment type="similarity">
    <text evidence="2">Belongs to the cytochrome P450 family.</text>
</comment>
<name>A0A066XHB5_COLSU</name>
<dbReference type="Proteomes" id="UP000027238">
    <property type="component" value="Unassembled WGS sequence"/>
</dbReference>
<evidence type="ECO:0000313" key="6">
    <source>
        <dbReference type="EMBL" id="KDN65420.1"/>
    </source>
</evidence>
<keyword evidence="7" id="KW-1185">Reference proteome</keyword>
<dbReference type="GO" id="GO:0004497">
    <property type="term" value="F:monooxygenase activity"/>
    <property type="evidence" value="ECO:0007669"/>
    <property type="project" value="InterPro"/>
</dbReference>
<organism evidence="6 7">
    <name type="scientific">Colletotrichum sublineola</name>
    <name type="common">Sorghum anthracnose fungus</name>
    <dbReference type="NCBI Taxonomy" id="1173701"/>
    <lineage>
        <taxon>Eukaryota</taxon>
        <taxon>Fungi</taxon>
        <taxon>Dikarya</taxon>
        <taxon>Ascomycota</taxon>
        <taxon>Pezizomycotina</taxon>
        <taxon>Sordariomycetes</taxon>
        <taxon>Hypocreomycetidae</taxon>
        <taxon>Glomerellales</taxon>
        <taxon>Glomerellaceae</taxon>
        <taxon>Colletotrichum</taxon>
        <taxon>Colletotrichum graminicola species complex</taxon>
    </lineage>
</organism>
<proteinExistence type="inferred from homology"/>
<evidence type="ECO:0000256" key="4">
    <source>
        <dbReference type="ARBA" id="ARBA00022723"/>
    </source>
</evidence>
<keyword evidence="5" id="KW-0408">Iron</keyword>
<dbReference type="AlphaFoldDB" id="A0A066XHB5"/>
<dbReference type="InterPro" id="IPR050121">
    <property type="entry name" value="Cytochrome_P450_monoxygenase"/>
</dbReference>
<dbReference type="PANTHER" id="PTHR24305:SF210">
    <property type="entry name" value="CYTOCHROME P450 MONOOXYGENASE ASQL-RELATED"/>
    <property type="match status" value="1"/>
</dbReference>
<evidence type="ECO:0000256" key="1">
    <source>
        <dbReference type="ARBA" id="ARBA00001971"/>
    </source>
</evidence>
<keyword evidence="4" id="KW-0479">Metal-binding</keyword>
<comment type="caution">
    <text evidence="6">The sequence shown here is derived from an EMBL/GenBank/DDBJ whole genome shotgun (WGS) entry which is preliminary data.</text>
</comment>
<dbReference type="eggNOG" id="KOG0159">
    <property type="taxonomic scope" value="Eukaryota"/>
</dbReference>
<keyword evidence="3" id="KW-0349">Heme</keyword>
<reference evidence="7" key="1">
    <citation type="journal article" date="2014" name="Genome Announc.">
        <title>Draft genome sequence of Colletotrichum sublineola, a destructive pathogen of cultivated sorghum.</title>
        <authorList>
            <person name="Baroncelli R."/>
            <person name="Sanz-Martin J.M."/>
            <person name="Rech G.E."/>
            <person name="Sukno S.A."/>
            <person name="Thon M.R."/>
        </authorList>
    </citation>
    <scope>NUCLEOTIDE SEQUENCE [LARGE SCALE GENOMIC DNA]</scope>
    <source>
        <strain evidence="7">TX430BB</strain>
    </source>
</reference>
<dbReference type="InterPro" id="IPR001128">
    <property type="entry name" value="Cyt_P450"/>
</dbReference>
<evidence type="ECO:0000256" key="3">
    <source>
        <dbReference type="ARBA" id="ARBA00022617"/>
    </source>
</evidence>
<dbReference type="GO" id="GO:0020037">
    <property type="term" value="F:heme binding"/>
    <property type="evidence" value="ECO:0007669"/>
    <property type="project" value="InterPro"/>
</dbReference>
<dbReference type="OrthoDB" id="1470350at2759"/>
<dbReference type="InterPro" id="IPR036396">
    <property type="entry name" value="Cyt_P450_sf"/>
</dbReference>
<comment type="cofactor">
    <cofactor evidence="1">
        <name>heme</name>
        <dbReference type="ChEBI" id="CHEBI:30413"/>
    </cofactor>
</comment>
<evidence type="ECO:0000256" key="2">
    <source>
        <dbReference type="ARBA" id="ARBA00010617"/>
    </source>
</evidence>
<dbReference type="GO" id="GO:0016705">
    <property type="term" value="F:oxidoreductase activity, acting on paired donors, with incorporation or reduction of molecular oxygen"/>
    <property type="evidence" value="ECO:0007669"/>
    <property type="project" value="InterPro"/>
</dbReference>
<evidence type="ECO:0000313" key="7">
    <source>
        <dbReference type="Proteomes" id="UP000027238"/>
    </source>
</evidence>
<sequence>MGHVELLIDSLLRFALTREKLDLTKWYNMAVFDVIGDLIWGESFYSLCDGRLHAWIPAISLTRLANYKYLEEKINKRLGHGTDRGDFWDRVLTNSSNDENNGDDSKVLSEGMTRGEMLNNASIMVLAGSETSATTLCVQEVRTSFKSTEDITLISVSVLPFLDAVFQETLRLYPPVPTHSQRVPPKGGASVCGKFILENQQISVGISIIGACHNPKNFYRATEFCPERWLKDAPLDFAMDNSNLARAEIRLIMAKILWHFNLKLETDGTGKDWFDQKIWGVWFKKPL</sequence>
<evidence type="ECO:0000256" key="5">
    <source>
        <dbReference type="ARBA" id="ARBA00023004"/>
    </source>
</evidence>
<dbReference type="STRING" id="1173701.A0A066XHB5"/>
<dbReference type="SUPFAM" id="SSF48264">
    <property type="entry name" value="Cytochrome P450"/>
    <property type="match status" value="1"/>
</dbReference>
<dbReference type="Pfam" id="PF00067">
    <property type="entry name" value="p450"/>
    <property type="match status" value="1"/>
</dbReference>
<dbReference type="Gene3D" id="1.10.630.10">
    <property type="entry name" value="Cytochrome P450"/>
    <property type="match status" value="1"/>
</dbReference>
<dbReference type="EMBL" id="JMSE01001032">
    <property type="protein sequence ID" value="KDN65420.1"/>
    <property type="molecule type" value="Genomic_DNA"/>
</dbReference>
<dbReference type="HOGENOM" id="CLU_001570_14_11_1"/>
<gene>
    <name evidence="6" type="ORF">CSUB01_12194</name>
</gene>
<dbReference type="GO" id="GO:0005506">
    <property type="term" value="F:iron ion binding"/>
    <property type="evidence" value="ECO:0007669"/>
    <property type="project" value="InterPro"/>
</dbReference>
<dbReference type="PANTHER" id="PTHR24305">
    <property type="entry name" value="CYTOCHROME P450"/>
    <property type="match status" value="1"/>
</dbReference>